<evidence type="ECO:0000313" key="1">
    <source>
        <dbReference type="EMBL" id="SDY00096.1"/>
    </source>
</evidence>
<dbReference type="EMBL" id="FNMV01000021">
    <property type="protein sequence ID" value="SDY00096.1"/>
    <property type="molecule type" value="Genomic_DNA"/>
</dbReference>
<evidence type="ECO:0000313" key="2">
    <source>
        <dbReference type="Proteomes" id="UP000198569"/>
    </source>
</evidence>
<gene>
    <name evidence="1" type="ORF">SAMN05444338_12118</name>
</gene>
<organism evidence="1 2">
    <name type="scientific">Flavobacterium degerlachei</name>
    <dbReference type="NCBI Taxonomy" id="229203"/>
    <lineage>
        <taxon>Bacteria</taxon>
        <taxon>Pseudomonadati</taxon>
        <taxon>Bacteroidota</taxon>
        <taxon>Flavobacteriia</taxon>
        <taxon>Flavobacteriales</taxon>
        <taxon>Flavobacteriaceae</taxon>
        <taxon>Flavobacterium</taxon>
    </lineage>
</organism>
<accession>A0A1H3G9Y7</accession>
<reference evidence="2" key="1">
    <citation type="submission" date="2016-10" db="EMBL/GenBank/DDBJ databases">
        <authorList>
            <person name="Varghese N."/>
            <person name="Submissions S."/>
        </authorList>
    </citation>
    <scope>NUCLEOTIDE SEQUENCE [LARGE SCALE GENOMIC DNA]</scope>
    <source>
        <strain evidence="2">DSM 15718</strain>
    </source>
</reference>
<dbReference type="Proteomes" id="UP000198569">
    <property type="component" value="Unassembled WGS sequence"/>
</dbReference>
<dbReference type="STRING" id="229203.SAMN05444338_12118"/>
<protein>
    <submittedName>
        <fullName evidence="1">Uncharacterized protein</fullName>
    </submittedName>
</protein>
<sequence length="144" mass="16241">MSKENTLGKLSEKVGFAINSIPLKTAQKWAKRWTQKEGKYNKHHELNAFLIPAVDLRELLEEGGTHVRAYIGVQKVKAEQEGDKPTYIEKLMFVGTKYNPETKIYEDLITTPGKGVSVGEDADDIYDFTKPCPPYNDPNSPLEV</sequence>
<dbReference type="AlphaFoldDB" id="A0A1H3G9Y7"/>
<keyword evidence="2" id="KW-1185">Reference proteome</keyword>
<dbReference type="RefSeq" id="WP_091435153.1">
    <property type="nucleotide sequence ID" value="NZ_FNMV01000021.1"/>
</dbReference>
<name>A0A1H3G9Y7_9FLAO</name>
<proteinExistence type="predicted"/>
<dbReference type="OrthoDB" id="797757at2"/>